<sequence>MMVGSCVCFCVSLGLGLLPLLDQFRPAIKCGAVCFGVCRLTPSGCLLGPGPPGSVGPDVPQGLRSQGPWLDLLQHRQLPAMPVGLSLQLPRASTLWLLGDSPGALLCGGCRTGP</sequence>
<organism evidence="2 3">
    <name type="scientific">Ameca splendens</name>
    <dbReference type="NCBI Taxonomy" id="208324"/>
    <lineage>
        <taxon>Eukaryota</taxon>
        <taxon>Metazoa</taxon>
        <taxon>Chordata</taxon>
        <taxon>Craniata</taxon>
        <taxon>Vertebrata</taxon>
        <taxon>Euteleostomi</taxon>
        <taxon>Actinopterygii</taxon>
        <taxon>Neopterygii</taxon>
        <taxon>Teleostei</taxon>
        <taxon>Neoteleostei</taxon>
        <taxon>Acanthomorphata</taxon>
        <taxon>Ovalentaria</taxon>
        <taxon>Atherinomorphae</taxon>
        <taxon>Cyprinodontiformes</taxon>
        <taxon>Goodeidae</taxon>
        <taxon>Ameca</taxon>
    </lineage>
</organism>
<accession>A0ABV0YC33</accession>
<protein>
    <submittedName>
        <fullName evidence="2">Uncharacterized protein</fullName>
    </submittedName>
</protein>
<name>A0ABV0YC33_9TELE</name>
<feature type="chain" id="PRO_5045138637" evidence="1">
    <location>
        <begin position="17"/>
        <end position="114"/>
    </location>
</feature>
<gene>
    <name evidence="2" type="ORF">AMECASPLE_012926</name>
</gene>
<evidence type="ECO:0000313" key="2">
    <source>
        <dbReference type="EMBL" id="MEQ2291384.1"/>
    </source>
</evidence>
<reference evidence="2 3" key="1">
    <citation type="submission" date="2021-06" db="EMBL/GenBank/DDBJ databases">
        <authorList>
            <person name="Palmer J.M."/>
        </authorList>
    </citation>
    <scope>NUCLEOTIDE SEQUENCE [LARGE SCALE GENOMIC DNA]</scope>
    <source>
        <strain evidence="2 3">AS_MEX2019</strain>
        <tissue evidence="2">Muscle</tissue>
    </source>
</reference>
<keyword evidence="1" id="KW-0732">Signal</keyword>
<dbReference type="Proteomes" id="UP001469553">
    <property type="component" value="Unassembled WGS sequence"/>
</dbReference>
<dbReference type="EMBL" id="JAHRIP010029043">
    <property type="protein sequence ID" value="MEQ2291384.1"/>
    <property type="molecule type" value="Genomic_DNA"/>
</dbReference>
<feature type="signal peptide" evidence="1">
    <location>
        <begin position="1"/>
        <end position="16"/>
    </location>
</feature>
<keyword evidence="3" id="KW-1185">Reference proteome</keyword>
<comment type="caution">
    <text evidence="2">The sequence shown here is derived from an EMBL/GenBank/DDBJ whole genome shotgun (WGS) entry which is preliminary data.</text>
</comment>
<evidence type="ECO:0000256" key="1">
    <source>
        <dbReference type="SAM" id="SignalP"/>
    </source>
</evidence>
<evidence type="ECO:0000313" key="3">
    <source>
        <dbReference type="Proteomes" id="UP001469553"/>
    </source>
</evidence>
<proteinExistence type="predicted"/>